<evidence type="ECO:0000313" key="6">
    <source>
        <dbReference type="Proteomes" id="UP000630718"/>
    </source>
</evidence>
<proteinExistence type="predicted"/>
<dbReference type="PROSITE" id="PS50901">
    <property type="entry name" value="FTSK"/>
    <property type="match status" value="1"/>
</dbReference>
<feature type="region of interest" description="Disordered" evidence="2">
    <location>
        <begin position="500"/>
        <end position="592"/>
    </location>
</feature>
<reference evidence="5" key="2">
    <citation type="submission" date="2020-09" db="EMBL/GenBank/DDBJ databases">
        <authorList>
            <person name="Sun Q."/>
            <person name="Ohkuma M."/>
        </authorList>
    </citation>
    <scope>NUCLEOTIDE SEQUENCE</scope>
    <source>
        <strain evidence="5">JCM 4477</strain>
    </source>
</reference>
<evidence type="ECO:0000313" key="5">
    <source>
        <dbReference type="EMBL" id="GHF17598.1"/>
    </source>
</evidence>
<dbReference type="GO" id="GO:0005524">
    <property type="term" value="F:ATP binding"/>
    <property type="evidence" value="ECO:0007669"/>
    <property type="project" value="UniProtKB-UniRule"/>
</dbReference>
<feature type="domain" description="FtsK" evidence="4">
    <location>
        <begin position="257"/>
        <end position="442"/>
    </location>
</feature>
<keyword evidence="3" id="KW-1133">Transmembrane helix</keyword>
<dbReference type="InterPro" id="IPR027417">
    <property type="entry name" value="P-loop_NTPase"/>
</dbReference>
<comment type="caution">
    <text evidence="5">The sequence shown here is derived from an EMBL/GenBank/DDBJ whole genome shotgun (WGS) entry which is preliminary data.</text>
</comment>
<dbReference type="SUPFAM" id="SSF52540">
    <property type="entry name" value="P-loop containing nucleoside triphosphate hydrolases"/>
    <property type="match status" value="1"/>
</dbReference>
<keyword evidence="3" id="KW-0472">Membrane</keyword>
<evidence type="ECO:0000259" key="4">
    <source>
        <dbReference type="PROSITE" id="PS50901"/>
    </source>
</evidence>
<keyword evidence="1" id="KW-0067">ATP-binding</keyword>
<feature type="binding site" evidence="1">
    <location>
        <begin position="277"/>
        <end position="284"/>
    </location>
    <ligand>
        <name>ATP</name>
        <dbReference type="ChEBI" id="CHEBI:30616"/>
    </ligand>
</feature>
<feature type="compositionally biased region" description="Low complexity" evidence="2">
    <location>
        <begin position="543"/>
        <end position="552"/>
    </location>
</feature>
<keyword evidence="6" id="KW-1185">Reference proteome</keyword>
<dbReference type="Proteomes" id="UP000630718">
    <property type="component" value="Unassembled WGS sequence"/>
</dbReference>
<evidence type="ECO:0000256" key="1">
    <source>
        <dbReference type="PROSITE-ProRule" id="PRU00289"/>
    </source>
</evidence>
<keyword evidence="3" id="KW-0812">Transmembrane</keyword>
<evidence type="ECO:0000256" key="3">
    <source>
        <dbReference type="SAM" id="Phobius"/>
    </source>
</evidence>
<feature type="transmembrane region" description="Helical" evidence="3">
    <location>
        <begin position="65"/>
        <end position="98"/>
    </location>
</feature>
<name>A0A919APA6_9ACTN</name>
<dbReference type="InterPro" id="IPR002543">
    <property type="entry name" value="FtsK_dom"/>
</dbReference>
<dbReference type="RefSeq" id="WP_229910531.1">
    <property type="nucleotide sequence ID" value="NZ_BNBI01000010.1"/>
</dbReference>
<gene>
    <name evidence="5" type="ORF">GCM10018772_48600</name>
</gene>
<sequence length="592" mass="63253">MARRPLPRILSNGGAQLARSRELARTAADSAADVLQPLITIARGLGRLASAARRRWAETPKDRRGALLFLVASVLLIVALMPYGPLLAAIALMAAAAWQGRDRTPPAPEGPDDSGAQRLASLYEALVPYFSLAEDPEPLYAHGGSWEKAFPAYEFDADGRFAHLVIRYPAYFTDGEAAARARIEHLLTAKAGRSREYRFDWDEEANHLTLTVLAPLPTDIAAQRFVTAPGETVLGFTDPTEVHRTLPLTQGEERRDVPPVVWRTGPRSTEPHLLALGQPGSGTSTLLRSVALQALQHGGDLVIVDGGGTGEYACLTGRDGVLAVECGLTGALAGLEWAAQETERRLIAVNRARQEGRPPPDDTRRPLWILLDRPGAFAHLASADGRRDPQSLLQVPLRHGRAAQVTVVVAEQLDAYDTLSDAVRQHTRARVVLGPADAGLLASVLGAPPPTTPVARIVPGRGYAQLGAGPVHRLQVPATPDPYDDAAGRAHREAVLELLPPRTTPADGEHVPEVPGGEQDLTAPADQDPREPGTRPAPDDTVPEPATGAEPAPAGPVPVLTEAEPERPRTVPTLGKPEEPKKKRSVPTLIKP</sequence>
<dbReference type="EMBL" id="BNBI01000010">
    <property type="protein sequence ID" value="GHF17598.1"/>
    <property type="molecule type" value="Genomic_DNA"/>
</dbReference>
<organism evidence="5 6">
    <name type="scientific">Streptomyces fumanus</name>
    <dbReference type="NCBI Taxonomy" id="67302"/>
    <lineage>
        <taxon>Bacteria</taxon>
        <taxon>Bacillati</taxon>
        <taxon>Actinomycetota</taxon>
        <taxon>Actinomycetes</taxon>
        <taxon>Kitasatosporales</taxon>
        <taxon>Streptomycetaceae</taxon>
        <taxon>Streptomyces</taxon>
    </lineage>
</organism>
<dbReference type="Gene3D" id="3.40.50.300">
    <property type="entry name" value="P-loop containing nucleotide triphosphate hydrolases"/>
    <property type="match status" value="1"/>
</dbReference>
<protein>
    <submittedName>
        <fullName evidence="5">Membrane protein</fullName>
    </submittedName>
</protein>
<dbReference type="GO" id="GO:0003677">
    <property type="term" value="F:DNA binding"/>
    <property type="evidence" value="ECO:0007669"/>
    <property type="project" value="InterPro"/>
</dbReference>
<keyword evidence="1" id="KW-0547">Nucleotide-binding</keyword>
<accession>A0A919APA6</accession>
<evidence type="ECO:0000256" key="2">
    <source>
        <dbReference type="SAM" id="MobiDB-lite"/>
    </source>
</evidence>
<reference evidence="5" key="1">
    <citation type="journal article" date="2014" name="Int. J. Syst. Evol. Microbiol.">
        <title>Complete genome sequence of Corynebacterium casei LMG S-19264T (=DSM 44701T), isolated from a smear-ripened cheese.</title>
        <authorList>
            <consortium name="US DOE Joint Genome Institute (JGI-PGF)"/>
            <person name="Walter F."/>
            <person name="Albersmeier A."/>
            <person name="Kalinowski J."/>
            <person name="Ruckert C."/>
        </authorList>
    </citation>
    <scope>NUCLEOTIDE SEQUENCE</scope>
    <source>
        <strain evidence="5">JCM 4477</strain>
    </source>
</reference>
<dbReference type="AlphaFoldDB" id="A0A919APA6"/>